<dbReference type="Proteomes" id="UP000054921">
    <property type="component" value="Unassembled WGS sequence"/>
</dbReference>
<dbReference type="Pfam" id="PF00990">
    <property type="entry name" value="GGDEF"/>
    <property type="match status" value="1"/>
</dbReference>
<comment type="cofactor">
    <cofactor evidence="1">
        <name>Mg(2+)</name>
        <dbReference type="ChEBI" id="CHEBI:18420"/>
    </cofactor>
</comment>
<dbReference type="AlphaFoldDB" id="A0A0W0SI28"/>
<comment type="catalytic activity">
    <reaction evidence="3">
        <text>2 GTP = 3',3'-c-di-GMP + 2 diphosphate</text>
        <dbReference type="Rhea" id="RHEA:24898"/>
        <dbReference type="ChEBI" id="CHEBI:33019"/>
        <dbReference type="ChEBI" id="CHEBI:37565"/>
        <dbReference type="ChEBI" id="CHEBI:58805"/>
        <dbReference type="EC" id="2.7.7.65"/>
    </reaction>
</comment>
<dbReference type="InterPro" id="IPR000160">
    <property type="entry name" value="GGDEF_dom"/>
</dbReference>
<name>A0A0W0SI28_9GAMM</name>
<dbReference type="PANTHER" id="PTHR45138">
    <property type="entry name" value="REGULATORY COMPONENTS OF SENSORY TRANSDUCTION SYSTEM"/>
    <property type="match status" value="1"/>
</dbReference>
<dbReference type="STRING" id="28084.Lche_0066"/>
<evidence type="ECO:0000256" key="2">
    <source>
        <dbReference type="ARBA" id="ARBA00012528"/>
    </source>
</evidence>
<sequence length="158" mass="18134">MTGALSRVTMLSTLREQQEIIKRQGQSCCLVMVDLDYFKEINDRHGHQMGDRVLATAVRLFIENLRAYDKVFRYGGEEFLLCLPFTDLDMGFAMSERLRKVLEAITIDDGKEHLIQVTASFGLALLEPNKPIEESIEHADKALYLAKSEGRNRVRVWK</sequence>
<dbReference type="SMART" id="SM00267">
    <property type="entry name" value="GGDEF"/>
    <property type="match status" value="1"/>
</dbReference>
<evidence type="ECO:0000259" key="4">
    <source>
        <dbReference type="PROSITE" id="PS50887"/>
    </source>
</evidence>
<dbReference type="FunFam" id="3.30.70.270:FF:000001">
    <property type="entry name" value="Diguanylate cyclase domain protein"/>
    <property type="match status" value="1"/>
</dbReference>
<feature type="domain" description="GGDEF" evidence="4">
    <location>
        <begin position="26"/>
        <end position="158"/>
    </location>
</feature>
<dbReference type="Gene3D" id="3.30.70.270">
    <property type="match status" value="1"/>
</dbReference>
<dbReference type="InterPro" id="IPR050469">
    <property type="entry name" value="Diguanylate_Cyclase"/>
</dbReference>
<keyword evidence="5" id="KW-0418">Kinase</keyword>
<comment type="caution">
    <text evidence="5">The sequence shown here is derived from an EMBL/GenBank/DDBJ whole genome shotgun (WGS) entry which is preliminary data.</text>
</comment>
<dbReference type="EMBL" id="LNXW01000006">
    <property type="protein sequence ID" value="KTC82843.1"/>
    <property type="molecule type" value="Genomic_DNA"/>
</dbReference>
<dbReference type="GO" id="GO:0052621">
    <property type="term" value="F:diguanylate cyclase activity"/>
    <property type="evidence" value="ECO:0007669"/>
    <property type="project" value="UniProtKB-EC"/>
</dbReference>
<reference evidence="5 6" key="1">
    <citation type="submission" date="2015-11" db="EMBL/GenBank/DDBJ databases">
        <title>Genomic analysis of 38 Legionella species identifies large and diverse effector repertoires.</title>
        <authorList>
            <person name="Burstein D."/>
            <person name="Amaro F."/>
            <person name="Zusman T."/>
            <person name="Lifshitz Z."/>
            <person name="Cohen O."/>
            <person name="Gilbert J.A."/>
            <person name="Pupko T."/>
            <person name="Shuman H.A."/>
            <person name="Segal G."/>
        </authorList>
    </citation>
    <scope>NUCLEOTIDE SEQUENCE [LARGE SCALE GENOMIC DNA]</scope>
    <source>
        <strain evidence="5 6">ORW</strain>
    </source>
</reference>
<evidence type="ECO:0000256" key="1">
    <source>
        <dbReference type="ARBA" id="ARBA00001946"/>
    </source>
</evidence>
<dbReference type="PROSITE" id="PS50887">
    <property type="entry name" value="GGDEF"/>
    <property type="match status" value="1"/>
</dbReference>
<evidence type="ECO:0000256" key="3">
    <source>
        <dbReference type="ARBA" id="ARBA00034247"/>
    </source>
</evidence>
<accession>A0A0W0SI28</accession>
<dbReference type="GO" id="GO:0016301">
    <property type="term" value="F:kinase activity"/>
    <property type="evidence" value="ECO:0007669"/>
    <property type="project" value="UniProtKB-KW"/>
</dbReference>
<keyword evidence="5" id="KW-0808">Transferase</keyword>
<dbReference type="EC" id="2.7.7.65" evidence="2"/>
<gene>
    <name evidence="5" type="primary">pleD</name>
    <name evidence="5" type="ORF">Lche_0066</name>
</gene>
<dbReference type="PANTHER" id="PTHR45138:SF9">
    <property type="entry name" value="DIGUANYLATE CYCLASE DGCM-RELATED"/>
    <property type="match status" value="1"/>
</dbReference>
<proteinExistence type="predicted"/>
<dbReference type="NCBIfam" id="TIGR00254">
    <property type="entry name" value="GGDEF"/>
    <property type="match status" value="1"/>
</dbReference>
<dbReference type="SUPFAM" id="SSF55073">
    <property type="entry name" value="Nucleotide cyclase"/>
    <property type="match status" value="1"/>
</dbReference>
<dbReference type="PATRIC" id="fig|28084.5.peg.73"/>
<protein>
    <recommendedName>
        <fullName evidence="2">diguanylate cyclase</fullName>
        <ecNumber evidence="2">2.7.7.65</ecNumber>
    </recommendedName>
</protein>
<dbReference type="InterPro" id="IPR029787">
    <property type="entry name" value="Nucleotide_cyclase"/>
</dbReference>
<dbReference type="InterPro" id="IPR043128">
    <property type="entry name" value="Rev_trsase/Diguanyl_cyclase"/>
</dbReference>
<evidence type="ECO:0000313" key="5">
    <source>
        <dbReference type="EMBL" id="KTC82843.1"/>
    </source>
</evidence>
<organism evidence="5 6">
    <name type="scientific">Legionella cherrii</name>
    <dbReference type="NCBI Taxonomy" id="28084"/>
    <lineage>
        <taxon>Bacteria</taxon>
        <taxon>Pseudomonadati</taxon>
        <taxon>Pseudomonadota</taxon>
        <taxon>Gammaproteobacteria</taxon>
        <taxon>Legionellales</taxon>
        <taxon>Legionellaceae</taxon>
        <taxon>Legionella</taxon>
    </lineage>
</organism>
<evidence type="ECO:0000313" key="6">
    <source>
        <dbReference type="Proteomes" id="UP000054921"/>
    </source>
</evidence>
<dbReference type="CDD" id="cd01949">
    <property type="entry name" value="GGDEF"/>
    <property type="match status" value="1"/>
</dbReference>